<dbReference type="Pfam" id="PF01795">
    <property type="entry name" value="Methyltransf_5"/>
    <property type="match status" value="1"/>
</dbReference>
<dbReference type="NCBIfam" id="TIGR00006">
    <property type="entry name" value="16S rRNA (cytosine(1402)-N(4))-methyltransferase RsmH"/>
    <property type="match status" value="1"/>
</dbReference>
<organism evidence="6 7">
    <name type="scientific">Candidatus Thermochlorobacter aerophilus</name>
    <dbReference type="NCBI Taxonomy" id="1868324"/>
    <lineage>
        <taxon>Bacteria</taxon>
        <taxon>Pseudomonadati</taxon>
        <taxon>Chlorobiota</taxon>
        <taxon>Chlorobiia</taxon>
        <taxon>Chlorobiales</taxon>
        <taxon>Candidatus Thermochlorobacteriaceae</taxon>
        <taxon>Candidatus Thermochlorobacter</taxon>
    </lineage>
</organism>
<evidence type="ECO:0000256" key="4">
    <source>
        <dbReference type="ARBA" id="ARBA00022679"/>
    </source>
</evidence>
<dbReference type="InterPro" id="IPR002903">
    <property type="entry name" value="RsmH"/>
</dbReference>
<keyword evidence="4 6" id="KW-0808">Transferase</keyword>
<feature type="non-terminal residue" evidence="6">
    <location>
        <position position="277"/>
    </location>
</feature>
<dbReference type="Gene3D" id="1.10.150.170">
    <property type="entry name" value="Putative methyltransferase TM0872, insert domain"/>
    <property type="match status" value="1"/>
</dbReference>
<dbReference type="GO" id="GO:0070475">
    <property type="term" value="P:rRNA base methylation"/>
    <property type="evidence" value="ECO:0007669"/>
    <property type="project" value="TreeGrafter"/>
</dbReference>
<evidence type="ECO:0000313" key="7">
    <source>
        <dbReference type="Proteomes" id="UP000266389"/>
    </source>
</evidence>
<keyword evidence="3 6" id="KW-0489">Methyltransferase</keyword>
<comment type="similarity">
    <text evidence="1">Belongs to the methyltransferase superfamily. RsmH family.</text>
</comment>
<name>A0A395M1D7_9BACT</name>
<dbReference type="AlphaFoldDB" id="A0A395M1D7"/>
<dbReference type="Proteomes" id="UP000266389">
    <property type="component" value="Unassembled WGS sequence"/>
</dbReference>
<dbReference type="Gene3D" id="3.40.50.150">
    <property type="entry name" value="Vaccinia Virus protein VP39"/>
    <property type="match status" value="1"/>
</dbReference>
<dbReference type="PIRSF" id="PIRSF004486">
    <property type="entry name" value="MraW"/>
    <property type="match status" value="1"/>
</dbReference>
<dbReference type="HAMAP" id="MF_01007">
    <property type="entry name" value="16SrRNA_methyltr_H"/>
    <property type="match status" value="1"/>
</dbReference>
<gene>
    <name evidence="6" type="primary">rsmH</name>
    <name evidence="6" type="ORF">D0433_04860</name>
</gene>
<protein>
    <submittedName>
        <fullName evidence="6">16S rRNA (Cytosine(1402)-N(4))-methyltransferase RsmH</fullName>
    </submittedName>
</protein>
<comment type="caution">
    <text evidence="6">The sequence shown here is derived from an EMBL/GenBank/DDBJ whole genome shotgun (WGS) entry which is preliminary data.</text>
</comment>
<proteinExistence type="inferred from homology"/>
<dbReference type="PANTHER" id="PTHR11265:SF0">
    <property type="entry name" value="12S RRNA N4-METHYLCYTIDINE METHYLTRANSFERASE"/>
    <property type="match status" value="1"/>
</dbReference>
<dbReference type="PANTHER" id="PTHR11265">
    <property type="entry name" value="S-ADENOSYL-METHYLTRANSFERASE MRAW"/>
    <property type="match status" value="1"/>
</dbReference>
<dbReference type="SUPFAM" id="SSF53335">
    <property type="entry name" value="S-adenosyl-L-methionine-dependent methyltransferases"/>
    <property type="match status" value="1"/>
</dbReference>
<dbReference type="InterPro" id="IPR029063">
    <property type="entry name" value="SAM-dependent_MTases_sf"/>
</dbReference>
<dbReference type="InterPro" id="IPR023397">
    <property type="entry name" value="SAM-dep_MeTrfase_MraW_recog"/>
</dbReference>
<dbReference type="GO" id="GO:0071424">
    <property type="term" value="F:rRNA (cytosine-N4-)-methyltransferase activity"/>
    <property type="evidence" value="ECO:0007669"/>
    <property type="project" value="TreeGrafter"/>
</dbReference>
<evidence type="ECO:0000313" key="6">
    <source>
        <dbReference type="EMBL" id="RFM24619.1"/>
    </source>
</evidence>
<keyword evidence="5" id="KW-0949">S-adenosyl-L-methionine</keyword>
<accession>A0A395M1D7</accession>
<evidence type="ECO:0000256" key="1">
    <source>
        <dbReference type="ARBA" id="ARBA00010396"/>
    </source>
</evidence>
<dbReference type="EMBL" id="PHFL01000035">
    <property type="protein sequence ID" value="RFM24619.1"/>
    <property type="molecule type" value="Genomic_DNA"/>
</dbReference>
<sequence>MYHTPVLLNETIEHLVTGKGTYIDGTLGGGGHSEKILETLEKKNWLEGSLVIGIDRDDDAIQAASERLKRYKNFRAVKSLFSQLAEYAKEKAVKGILLDLGISSHQIDEGARGFSFQKSAPLDMRMNQAESLSAYQVVNEYSEANLAEVLWKYGEEKKSRLIAKRIAERRASTPIQTTDELASIVKMCVSPNEQVKSLARVFQAIRIEVNNELGELEKALEESLKVLQSGGRIAVISYHSLEDRIVKEFFRKQSQDDWGFEKGLKGVPLKEPLRRRT</sequence>
<evidence type="ECO:0000256" key="2">
    <source>
        <dbReference type="ARBA" id="ARBA00022552"/>
    </source>
</evidence>
<evidence type="ECO:0000256" key="3">
    <source>
        <dbReference type="ARBA" id="ARBA00022603"/>
    </source>
</evidence>
<keyword evidence="2" id="KW-0698">rRNA processing</keyword>
<evidence type="ECO:0000256" key="5">
    <source>
        <dbReference type="ARBA" id="ARBA00022691"/>
    </source>
</evidence>
<dbReference type="GO" id="GO:0005737">
    <property type="term" value="C:cytoplasm"/>
    <property type="evidence" value="ECO:0007669"/>
    <property type="project" value="TreeGrafter"/>
</dbReference>
<reference evidence="6 7" key="1">
    <citation type="journal article" date="2011" name="ISME J.">
        <title>Community ecology of hot spring cyanobacterial mats: predominant populations and their functional potential.</title>
        <authorList>
            <person name="Klatt C.G."/>
            <person name="Wood J.M."/>
            <person name="Rusch D.B."/>
            <person name="Bateson M.M."/>
            <person name="Hamamura N."/>
            <person name="Heidelberg J.F."/>
            <person name="Grossman A.R."/>
            <person name="Bhaya D."/>
            <person name="Cohan F.M."/>
            <person name="Kuhl M."/>
            <person name="Bryant D.A."/>
            <person name="Ward D.M."/>
        </authorList>
    </citation>
    <scope>NUCLEOTIDE SEQUENCE [LARGE SCALE GENOMIC DNA]</scope>
    <source>
        <strain evidence="6">OS</strain>
    </source>
</reference>
<dbReference type="SUPFAM" id="SSF81799">
    <property type="entry name" value="Putative methyltransferase TM0872, insert domain"/>
    <property type="match status" value="1"/>
</dbReference>